<name>A0A1G4I4V2_TRYEQ</name>
<evidence type="ECO:0000313" key="11">
    <source>
        <dbReference type="Proteomes" id="UP000195570"/>
    </source>
</evidence>
<evidence type="ECO:0000256" key="3">
    <source>
        <dbReference type="ARBA" id="ARBA00022737"/>
    </source>
</evidence>
<reference evidence="10" key="1">
    <citation type="submission" date="2016-09" db="EMBL/GenBank/DDBJ databases">
        <authorList>
            <person name="Hebert L."/>
            <person name="Moumen B."/>
        </authorList>
    </citation>
    <scope>NUCLEOTIDE SEQUENCE [LARGE SCALE GENOMIC DNA]</scope>
    <source>
        <strain evidence="10">OVI</strain>
    </source>
</reference>
<accession>A0A1G4I4V2</accession>
<dbReference type="FunFam" id="1.50.10.20:FF:000003">
    <property type="entry name" value="Terpene cyclase/mutase family member"/>
    <property type="match status" value="1"/>
</dbReference>
<dbReference type="Pfam" id="PF13243">
    <property type="entry name" value="SQHop_cyclase_C"/>
    <property type="match status" value="1"/>
</dbReference>
<keyword evidence="6" id="KW-0413">Isomerase</keyword>
<dbReference type="FunFam" id="1.50.10.20:FF:000002">
    <property type="entry name" value="Terpene cyclase/mutase family member"/>
    <property type="match status" value="1"/>
</dbReference>
<dbReference type="GO" id="GO:0005811">
    <property type="term" value="C:lipid droplet"/>
    <property type="evidence" value="ECO:0007669"/>
    <property type="project" value="InterPro"/>
</dbReference>
<protein>
    <submittedName>
        <fullName evidence="10">Lanosterol synthase</fullName>
    </submittedName>
</protein>
<dbReference type="GO" id="GO:0016104">
    <property type="term" value="P:triterpenoid biosynthetic process"/>
    <property type="evidence" value="ECO:0007669"/>
    <property type="project" value="InterPro"/>
</dbReference>
<keyword evidence="7" id="KW-0812">Transmembrane</keyword>
<keyword evidence="2" id="KW-0444">Lipid biosynthesis</keyword>
<dbReference type="InterPro" id="IPR008930">
    <property type="entry name" value="Terpenoid_cyclase/PrenylTrfase"/>
</dbReference>
<dbReference type="RefSeq" id="XP_067078276.1">
    <property type="nucleotide sequence ID" value="XM_067222175.1"/>
</dbReference>
<evidence type="ECO:0000256" key="4">
    <source>
        <dbReference type="ARBA" id="ARBA00022955"/>
    </source>
</evidence>
<keyword evidence="3" id="KW-0677">Repeat</keyword>
<dbReference type="Pfam" id="PF13249">
    <property type="entry name" value="SQHop_cyclase_N"/>
    <property type="match status" value="1"/>
</dbReference>
<dbReference type="CDD" id="cd02892">
    <property type="entry name" value="SQCY_1"/>
    <property type="match status" value="1"/>
</dbReference>
<dbReference type="PANTHER" id="PTHR11764">
    <property type="entry name" value="TERPENE CYCLASE/MUTASE FAMILY MEMBER"/>
    <property type="match status" value="1"/>
</dbReference>
<dbReference type="AlphaFoldDB" id="A0A1G4I4V2"/>
<evidence type="ECO:0000313" key="10">
    <source>
        <dbReference type="EMBL" id="SCU66891.1"/>
    </source>
</evidence>
<dbReference type="PANTHER" id="PTHR11764:SF20">
    <property type="entry name" value="LANOSTEROL SYNTHASE"/>
    <property type="match status" value="1"/>
</dbReference>
<dbReference type="GeneID" id="92381682"/>
<feature type="domain" description="Squalene cyclase C-terminal" evidence="8">
    <location>
        <begin position="552"/>
        <end position="892"/>
    </location>
</feature>
<evidence type="ECO:0000256" key="2">
    <source>
        <dbReference type="ARBA" id="ARBA00022516"/>
    </source>
</evidence>
<evidence type="ECO:0000259" key="9">
    <source>
        <dbReference type="Pfam" id="PF13249"/>
    </source>
</evidence>
<comment type="caution">
    <text evidence="10">The sequence shown here is derived from an EMBL/GenBank/DDBJ whole genome shotgun (WGS) entry which is preliminary data.</text>
</comment>
<keyword evidence="7" id="KW-1133">Transmembrane helix</keyword>
<organism evidence="10 11">
    <name type="scientific">Trypanosoma equiperdum</name>
    <dbReference type="NCBI Taxonomy" id="5694"/>
    <lineage>
        <taxon>Eukaryota</taxon>
        <taxon>Discoba</taxon>
        <taxon>Euglenozoa</taxon>
        <taxon>Kinetoplastea</taxon>
        <taxon>Metakinetoplastina</taxon>
        <taxon>Trypanosomatida</taxon>
        <taxon>Trypanosomatidae</taxon>
        <taxon>Trypanosoma</taxon>
    </lineage>
</organism>
<dbReference type="GO" id="GO:0000250">
    <property type="term" value="F:lanosterol synthase activity"/>
    <property type="evidence" value="ECO:0007669"/>
    <property type="project" value="TreeGrafter"/>
</dbReference>
<feature type="transmembrane region" description="Helical" evidence="7">
    <location>
        <begin position="60"/>
        <end position="85"/>
    </location>
</feature>
<dbReference type="InterPro" id="IPR032696">
    <property type="entry name" value="SQ_cyclase_C"/>
</dbReference>
<keyword evidence="4" id="KW-0752">Steroid biosynthesis</keyword>
<dbReference type="InterPro" id="IPR032697">
    <property type="entry name" value="SQ_cyclase_N"/>
</dbReference>
<evidence type="ECO:0000256" key="6">
    <source>
        <dbReference type="ARBA" id="ARBA00023235"/>
    </source>
</evidence>
<sequence>MMLYQRRGRGEMHRPGIRTIVGSGNSAPSSLCAPFPFDSVIPPPPRGLLERFLRRLTSTISWVVSFLLVVCSIPFLLLIHALLVYCDGYNREVVARHRRKWLHQTVPHVRPVRVAPSPNFPLEGWHMRCEDGRQRWHYGRLLNVEEGNELGKAQAEGCPYTPYGEAGNANDDFEDTGATRTGPRGGPDMRAVKEERCRFVERYQLGLTGTAHVKPRGSVEEAMRAGAEFLLRLQHPYSGHWPNDYSGPLFLTPGVIFVRYIVARGNIRNMFPPHADHQHEGDEPCLCGEAERLELIRYIRNYMNEDGGFGQHTEGHSTMLGTVLNYVALRLMGVSDDDSDAARARQWIRGEGGAVSIPTWGKVWLCVLGLYDWDGVNPIPPELSLLPNWIPFSPSRLWCHSRVVSIAFSYLYGLRWRQPDNLLLQCLRYEIYLEPYGNIKWAKHRSNICAKDCYTPLSSVYKVFAAVMSLYEKRPIKFLRRRALEVAWTHIAYDDESTHFICLGPVNKAFDMLITWIREGETSGRYLNHLNRLDDYFFMGPEGLRMSGYNGSQLWDTSFAVQALCACNMELLYPEEMALAHHYVDVAQVQENPVAATQFYRHRTKGAWNFSTRPQAWQVSDCTAEGLRVLLLLRHKPFPHQRIYDAVDQILSLRNRGGGWASYEPTCAPHYVELLNCSDVFKDVMTDYVYTECTSSCVHTLSLFREHFPDYRREDVDRAIRDGVKCMLANQRTDGSYYGSWAVCFTYAAWLCASALRISGEIYGMEGHPTCVRLVNFLLSHQNTDGGWGEDVSACARGVWVDNPSGSQVVNTAWAVMAIMAASGEASSTELRRQLRILKAVSAGIHFIVSRQLSTGDWAQERISGVFNGNNPIHYPGYKNTMPVWALGVYRRWSKTYGQHFPRSMD</sequence>
<keyword evidence="5" id="KW-0443">Lipid metabolism</keyword>
<evidence type="ECO:0000256" key="1">
    <source>
        <dbReference type="ARBA" id="ARBA00009755"/>
    </source>
</evidence>
<keyword evidence="11" id="KW-1185">Reference proteome</keyword>
<feature type="domain" description="Squalene cyclase N-terminal" evidence="9">
    <location>
        <begin position="291"/>
        <end position="491"/>
    </location>
</feature>
<dbReference type="SFLD" id="SFLDG01016">
    <property type="entry name" value="Prenyltransferase_Like_2"/>
    <property type="match status" value="1"/>
</dbReference>
<comment type="similarity">
    <text evidence="1">Belongs to the terpene cyclase/mutase family.</text>
</comment>
<proteinExistence type="inferred from homology"/>
<dbReference type="VEuPathDB" id="TriTrypDB:TEOVI_000774800"/>
<evidence type="ECO:0000259" key="8">
    <source>
        <dbReference type="Pfam" id="PF13243"/>
    </source>
</evidence>
<dbReference type="InterPro" id="IPR018333">
    <property type="entry name" value="Squalene_cyclase"/>
</dbReference>
<dbReference type="Proteomes" id="UP000195570">
    <property type="component" value="Unassembled WGS sequence"/>
</dbReference>
<dbReference type="GO" id="GO:0006694">
    <property type="term" value="P:steroid biosynthetic process"/>
    <property type="evidence" value="ECO:0007669"/>
    <property type="project" value="UniProtKB-KW"/>
</dbReference>
<gene>
    <name evidence="10" type="ORF">TEOVI_000774800</name>
</gene>
<keyword evidence="7" id="KW-0472">Membrane</keyword>
<evidence type="ECO:0000256" key="5">
    <source>
        <dbReference type="ARBA" id="ARBA00023098"/>
    </source>
</evidence>
<dbReference type="SUPFAM" id="SSF48239">
    <property type="entry name" value="Terpenoid cyclases/Protein prenyltransferases"/>
    <property type="match status" value="2"/>
</dbReference>
<dbReference type="NCBIfam" id="TIGR01787">
    <property type="entry name" value="squalene_cyclas"/>
    <property type="match status" value="1"/>
</dbReference>
<evidence type="ECO:0000256" key="7">
    <source>
        <dbReference type="SAM" id="Phobius"/>
    </source>
</evidence>
<dbReference type="Gene3D" id="1.50.10.20">
    <property type="match status" value="2"/>
</dbReference>
<dbReference type="EMBL" id="CZPT02000640">
    <property type="protein sequence ID" value="SCU66891.1"/>
    <property type="molecule type" value="Genomic_DNA"/>
</dbReference>